<accession>A0ABV2IWH0</accession>
<gene>
    <name evidence="2" type="ORF">ABID16_001144</name>
</gene>
<protein>
    <submittedName>
        <fullName evidence="2">Opacity protein-like surface antigen</fullName>
    </submittedName>
</protein>
<keyword evidence="3" id="KW-1185">Reference proteome</keyword>
<sequence length="159" mass="16435">MRLILASMLLITAAGAQAADCSKWKASMEEGEGGSRMVARMCNVAGGELTIECGAPGTLLMAFAPTGDFAPPGDNPDFVGPFSIKIGNERFDRGMTYGAMDGLMESEVQFKDKLADALGKADSGAISFASSKARIAESSFALNGAAAALKKLKASCRKG</sequence>
<evidence type="ECO:0000313" key="2">
    <source>
        <dbReference type="EMBL" id="MET3612839.1"/>
    </source>
</evidence>
<proteinExistence type="predicted"/>
<organism evidence="2 3">
    <name type="scientific">Rhizobium aquaticum</name>
    <dbReference type="NCBI Taxonomy" id="1549636"/>
    <lineage>
        <taxon>Bacteria</taxon>
        <taxon>Pseudomonadati</taxon>
        <taxon>Pseudomonadota</taxon>
        <taxon>Alphaproteobacteria</taxon>
        <taxon>Hyphomicrobiales</taxon>
        <taxon>Rhizobiaceae</taxon>
        <taxon>Rhizobium/Agrobacterium group</taxon>
        <taxon>Rhizobium</taxon>
    </lineage>
</organism>
<feature type="chain" id="PRO_5046239289" evidence="1">
    <location>
        <begin position="19"/>
        <end position="159"/>
    </location>
</feature>
<dbReference type="EMBL" id="JBEPMB010000001">
    <property type="protein sequence ID" value="MET3612839.1"/>
    <property type="molecule type" value="Genomic_DNA"/>
</dbReference>
<name>A0ABV2IWH0_9HYPH</name>
<evidence type="ECO:0000313" key="3">
    <source>
        <dbReference type="Proteomes" id="UP001549047"/>
    </source>
</evidence>
<reference evidence="2 3" key="1">
    <citation type="submission" date="2024-06" db="EMBL/GenBank/DDBJ databases">
        <title>Genomic Encyclopedia of Type Strains, Phase IV (KMG-IV): sequencing the most valuable type-strain genomes for metagenomic binning, comparative biology and taxonomic classification.</title>
        <authorList>
            <person name="Goeker M."/>
        </authorList>
    </citation>
    <scope>NUCLEOTIDE SEQUENCE [LARGE SCALE GENOMIC DNA]</scope>
    <source>
        <strain evidence="2 3">DSM 29780</strain>
    </source>
</reference>
<dbReference type="RefSeq" id="WP_354555374.1">
    <property type="nucleotide sequence ID" value="NZ_JBEPMB010000001.1"/>
</dbReference>
<keyword evidence="1" id="KW-0732">Signal</keyword>
<dbReference type="Proteomes" id="UP001549047">
    <property type="component" value="Unassembled WGS sequence"/>
</dbReference>
<feature type="signal peptide" evidence="1">
    <location>
        <begin position="1"/>
        <end position="18"/>
    </location>
</feature>
<comment type="caution">
    <text evidence="2">The sequence shown here is derived from an EMBL/GenBank/DDBJ whole genome shotgun (WGS) entry which is preliminary data.</text>
</comment>
<evidence type="ECO:0000256" key="1">
    <source>
        <dbReference type="SAM" id="SignalP"/>
    </source>
</evidence>